<dbReference type="Proteomes" id="UP000177785">
    <property type="component" value="Unassembled WGS sequence"/>
</dbReference>
<dbReference type="Gene3D" id="3.90.199.10">
    <property type="entry name" value="Topoisomerase II, domain 5"/>
    <property type="match status" value="1"/>
</dbReference>
<dbReference type="SUPFAM" id="SSF101904">
    <property type="entry name" value="GyrA/ParC C-terminal domain-like"/>
    <property type="match status" value="1"/>
</dbReference>
<dbReference type="GO" id="GO:0003677">
    <property type="term" value="F:DNA binding"/>
    <property type="evidence" value="ECO:0007669"/>
    <property type="project" value="UniProtKB-UniRule"/>
</dbReference>
<comment type="function">
    <text evidence="9">A type II topoisomerase that negatively supercoils closed circular double-stranded (ds) DNA in an ATP-dependent manner to modulate DNA topology and maintain chromosomes in an underwound state. Negative supercoiling favors strand separation, and DNA replication, transcription, recombination and repair, all of which involve strand separation. Also able to catalyze the interconversion of other topological isomers of dsDNA rings, including catenanes and knotted rings. Type II topoisomerases break and join 2 DNA strands simultaneously in an ATP-dependent manner.</text>
</comment>
<dbReference type="FunFam" id="3.30.1360.40:FF:000002">
    <property type="entry name" value="DNA gyrase subunit A"/>
    <property type="match status" value="1"/>
</dbReference>
<dbReference type="EC" id="5.6.2.2" evidence="9"/>
<dbReference type="GO" id="GO:0006265">
    <property type="term" value="P:DNA topological change"/>
    <property type="evidence" value="ECO:0007669"/>
    <property type="project" value="UniProtKB-UniRule"/>
</dbReference>
<dbReference type="Gene3D" id="3.30.1360.40">
    <property type="match status" value="1"/>
</dbReference>
<dbReference type="GO" id="GO:0005737">
    <property type="term" value="C:cytoplasm"/>
    <property type="evidence" value="ECO:0007669"/>
    <property type="project" value="UniProtKB-SubCell"/>
</dbReference>
<evidence type="ECO:0000256" key="3">
    <source>
        <dbReference type="ARBA" id="ARBA00022741"/>
    </source>
</evidence>
<dbReference type="NCBIfam" id="NF004044">
    <property type="entry name" value="PRK05561.1"/>
    <property type="match status" value="1"/>
</dbReference>
<feature type="domain" description="Topo IIA-type catalytic" evidence="11">
    <location>
        <begin position="41"/>
        <end position="507"/>
    </location>
</feature>
<dbReference type="PANTHER" id="PTHR43493:SF5">
    <property type="entry name" value="DNA GYRASE SUBUNIT A, CHLOROPLASTIC_MITOCHONDRIAL"/>
    <property type="match status" value="1"/>
</dbReference>
<dbReference type="SMART" id="SM00434">
    <property type="entry name" value="TOP4c"/>
    <property type="match status" value="1"/>
</dbReference>
<evidence type="ECO:0000256" key="6">
    <source>
        <dbReference type="ARBA" id="ARBA00023125"/>
    </source>
</evidence>
<dbReference type="GO" id="GO:0009330">
    <property type="term" value="C:DNA topoisomerase type II (double strand cut, ATP-hydrolyzing) complex"/>
    <property type="evidence" value="ECO:0007669"/>
    <property type="project" value="TreeGrafter"/>
</dbReference>
<evidence type="ECO:0000313" key="12">
    <source>
        <dbReference type="EMBL" id="OGZ43595.1"/>
    </source>
</evidence>
<dbReference type="Gene3D" id="2.120.10.90">
    <property type="entry name" value="DNA gyrase/topoisomerase IV, subunit A, C-terminal"/>
    <property type="match status" value="1"/>
</dbReference>
<dbReference type="InterPro" id="IPR013760">
    <property type="entry name" value="Topo_IIA-like_dom_sf"/>
</dbReference>
<dbReference type="AlphaFoldDB" id="A0A1G2FZS9"/>
<dbReference type="GO" id="GO:0005694">
    <property type="term" value="C:chromosome"/>
    <property type="evidence" value="ECO:0007669"/>
    <property type="project" value="InterPro"/>
</dbReference>
<dbReference type="Pfam" id="PF00521">
    <property type="entry name" value="DNA_topoisoIV"/>
    <property type="match status" value="1"/>
</dbReference>
<keyword evidence="9" id="KW-0963">Cytoplasm</keyword>
<protein>
    <recommendedName>
        <fullName evidence="9">DNA gyrase subunit A</fullName>
        <ecNumber evidence="9">5.6.2.2</ecNumber>
    </recommendedName>
</protein>
<dbReference type="InterPro" id="IPR005743">
    <property type="entry name" value="GyrA"/>
</dbReference>
<dbReference type="InterPro" id="IPR002205">
    <property type="entry name" value="Topo_IIA_dom_A"/>
</dbReference>
<evidence type="ECO:0000256" key="5">
    <source>
        <dbReference type="ARBA" id="ARBA00023029"/>
    </source>
</evidence>
<dbReference type="HAMAP" id="MF_01897">
    <property type="entry name" value="GyrA"/>
    <property type="match status" value="1"/>
</dbReference>
<dbReference type="PROSITE" id="PS52040">
    <property type="entry name" value="TOPO_IIA"/>
    <property type="match status" value="1"/>
</dbReference>
<dbReference type="InterPro" id="IPR013757">
    <property type="entry name" value="Topo_IIA_A_a_sf"/>
</dbReference>
<evidence type="ECO:0000256" key="10">
    <source>
        <dbReference type="PROSITE-ProRule" id="PRU01384"/>
    </source>
</evidence>
<dbReference type="CDD" id="cd00187">
    <property type="entry name" value="TOP4c"/>
    <property type="match status" value="1"/>
</dbReference>
<gene>
    <name evidence="9" type="primary">gyrA</name>
    <name evidence="12" type="ORF">A2756_04770</name>
</gene>
<comment type="subcellular location">
    <subcellularLocation>
        <location evidence="9">Cytoplasm</location>
    </subcellularLocation>
</comment>
<evidence type="ECO:0000259" key="11">
    <source>
        <dbReference type="PROSITE" id="PS52040"/>
    </source>
</evidence>
<reference evidence="12 13" key="1">
    <citation type="journal article" date="2016" name="Nat. Commun.">
        <title>Thousands of microbial genomes shed light on interconnected biogeochemical processes in an aquifer system.</title>
        <authorList>
            <person name="Anantharaman K."/>
            <person name="Brown C.T."/>
            <person name="Hug L.A."/>
            <person name="Sharon I."/>
            <person name="Castelle C.J."/>
            <person name="Probst A.J."/>
            <person name="Thomas B.C."/>
            <person name="Singh A."/>
            <person name="Wilkins M.J."/>
            <person name="Karaoz U."/>
            <person name="Brodie E.L."/>
            <person name="Williams K.H."/>
            <person name="Hubbard S.S."/>
            <person name="Banfield J.F."/>
        </authorList>
    </citation>
    <scope>NUCLEOTIDE SEQUENCE [LARGE SCALE GENOMIC DNA]</scope>
</reference>
<dbReference type="GO" id="GO:0034335">
    <property type="term" value="F:DNA negative supercoiling activity"/>
    <property type="evidence" value="ECO:0007669"/>
    <property type="project" value="UniProtKB-ARBA"/>
</dbReference>
<evidence type="ECO:0000256" key="1">
    <source>
        <dbReference type="ARBA" id="ARBA00000185"/>
    </source>
</evidence>
<dbReference type="FunFam" id="2.120.10.90:FF:000005">
    <property type="entry name" value="DNA topoisomerase 4 subunit A"/>
    <property type="match status" value="1"/>
</dbReference>
<keyword evidence="3 9" id="KW-0547">Nucleotide-binding</keyword>
<dbReference type="NCBIfam" id="TIGR01063">
    <property type="entry name" value="gyrA"/>
    <property type="match status" value="1"/>
</dbReference>
<feature type="short sequence motif" description="GyrA-box" evidence="9">
    <location>
        <begin position="534"/>
        <end position="540"/>
    </location>
</feature>
<sequence length="819" mass="90670">MEKNIDKKPDTVVNVAPREIAEEMRESYLDYAMSVIIGRALPDVRDGLKPVHRRILYAMHELGITHSAKHRKSASVVGEVLGKYHPHGDVAVYDAMVRLAQDFSTRYLLVEGQGNFGSIDGDSAAAMRYTEARMSKMASYMLKDIEKETVDFIPNYDGTKQEPVVLPAAVPQLLLNGSLGIAVGMATNIPPHNLLELADATNHIIEHPDASTEDLMEFVHGPDFPTGGLIFNKKDILHAYATGKGSMLTRGEAEIVEAKHGTFQIVITSIPYQVNKTTLLETIAELVHEKKVEGIKDLRDESDKDGLRIAIDLKSGAYPQKILNALYKHTDLERTYHLNMLALVDGIQPQILSLKAVLEEFIKHRRVVIEKRTRYDLRKAEERAHILEGLKKALDHIDAIIKTIKSSPDKEAAHKNLVKNFKLSDLQASAILEMRLSTLAGLERKKIEDELKEKLLLIAELKNILANPKKILQIIKADLAELKATFPEGRRTRVVSGAAKTISQEDMVPEEEAVIVLTQDGYIKRINPDEYRTQKRGGKGTIGVATKEEDVVDQFMSVRTHDDILFFSSLGKAYQTKAYDIPEGKRTAKGKSIANFLMLGTEEHVTSMLAVPKKEKLKTSALAMITRDGIIKKTLAPFFVDVRRSGIIAIKLQKGDILGWVKLVEPKDELILATKRAMAIRFTESDARPMGRASSGVRAMRLKKDDAIVGAGVLAKDAKDLALMVVSQYGFGKKTTIKEYKVQNRGGSGIKTMNVTPKTGHLVSARVVTPEEQDLIAISKKGQAIRTELKQIPSLGRATQGVRIMKVDSGDEVASVTSL</sequence>
<comment type="catalytic activity">
    <reaction evidence="1 9 10">
        <text>ATP-dependent breakage, passage and rejoining of double-stranded DNA.</text>
        <dbReference type="EC" id="5.6.2.2"/>
    </reaction>
</comment>
<comment type="caution">
    <text evidence="12">The sequence shown here is derived from an EMBL/GenBank/DDBJ whole genome shotgun (WGS) entry which is preliminary data.</text>
</comment>
<dbReference type="FunFam" id="1.10.268.10:FF:000001">
    <property type="entry name" value="DNA gyrase subunit A"/>
    <property type="match status" value="1"/>
</dbReference>
<dbReference type="InterPro" id="IPR050220">
    <property type="entry name" value="Type_II_DNA_Topoisomerases"/>
</dbReference>
<evidence type="ECO:0000256" key="4">
    <source>
        <dbReference type="ARBA" id="ARBA00022840"/>
    </source>
</evidence>
<keyword evidence="6 9" id="KW-0238">DNA-binding</keyword>
<dbReference type="EMBL" id="MHNL01000032">
    <property type="protein sequence ID" value="OGZ43595.1"/>
    <property type="molecule type" value="Genomic_DNA"/>
</dbReference>
<evidence type="ECO:0000313" key="13">
    <source>
        <dbReference type="Proteomes" id="UP000177785"/>
    </source>
</evidence>
<accession>A0A1G2FZS9</accession>
<keyword evidence="5 9" id="KW-0799">Topoisomerase</keyword>
<organism evidence="12 13">
    <name type="scientific">Candidatus Ryanbacteria bacterium RIFCSPHIGHO2_01_FULL_48_27</name>
    <dbReference type="NCBI Taxonomy" id="1802115"/>
    <lineage>
        <taxon>Bacteria</taxon>
        <taxon>Candidatus Ryaniibacteriota</taxon>
    </lineage>
</organism>
<dbReference type="GO" id="GO:0006261">
    <property type="term" value="P:DNA-templated DNA replication"/>
    <property type="evidence" value="ECO:0007669"/>
    <property type="project" value="UniProtKB-UniRule"/>
</dbReference>
<dbReference type="GO" id="GO:0005524">
    <property type="term" value="F:ATP binding"/>
    <property type="evidence" value="ECO:0007669"/>
    <property type="project" value="UniProtKB-UniRule"/>
</dbReference>
<comment type="subunit">
    <text evidence="8">Heterotetramer composed of ParC and ParE.</text>
</comment>
<keyword evidence="4 9" id="KW-0067">ATP-binding</keyword>
<dbReference type="STRING" id="1802115.A2756_04770"/>
<dbReference type="NCBIfam" id="NF004043">
    <property type="entry name" value="PRK05560.1"/>
    <property type="match status" value="1"/>
</dbReference>
<dbReference type="FunFam" id="3.90.199.10:FF:000001">
    <property type="entry name" value="DNA gyrase subunit A"/>
    <property type="match status" value="1"/>
</dbReference>
<evidence type="ECO:0000256" key="8">
    <source>
        <dbReference type="ARBA" id="ARBA00063644"/>
    </source>
</evidence>
<proteinExistence type="inferred from homology"/>
<dbReference type="PANTHER" id="PTHR43493">
    <property type="entry name" value="DNA GYRASE/TOPOISOMERASE SUBUNIT A"/>
    <property type="match status" value="1"/>
</dbReference>
<evidence type="ECO:0000256" key="2">
    <source>
        <dbReference type="ARBA" id="ARBA00008263"/>
    </source>
</evidence>
<keyword evidence="7 9" id="KW-0413">Isomerase</keyword>
<dbReference type="Pfam" id="PF03989">
    <property type="entry name" value="DNA_gyraseA_C"/>
    <property type="match status" value="6"/>
</dbReference>
<feature type="active site" description="O-(5'-phospho-DNA)-tyrosine intermediate" evidence="9 10">
    <location>
        <position position="129"/>
    </location>
</feature>
<evidence type="ECO:0000256" key="7">
    <source>
        <dbReference type="ARBA" id="ARBA00023235"/>
    </source>
</evidence>
<comment type="miscellaneous">
    <text evidence="9">Few gyrases are as efficient as E.coli at forming negative supercoils. Not all organisms have 2 type II topoisomerases; in organisms with a single type II topoisomerase this enzyme also has to decatenate newly replicated chromosomes.</text>
</comment>
<dbReference type="Gene3D" id="1.10.268.10">
    <property type="entry name" value="Topoisomerase, domain 3"/>
    <property type="match status" value="1"/>
</dbReference>
<dbReference type="InterPro" id="IPR006691">
    <property type="entry name" value="GyrA/parC_rep"/>
</dbReference>
<evidence type="ECO:0000256" key="9">
    <source>
        <dbReference type="HAMAP-Rule" id="MF_01897"/>
    </source>
</evidence>
<comment type="subunit">
    <text evidence="9">Heterotetramer, composed of two GyrA and two GyrB chains. In the heterotetramer, GyrA contains the active site tyrosine that forms a transient covalent intermediate with DNA, while GyrB binds cofactors and catalyzes ATP hydrolysis.</text>
</comment>
<dbReference type="InterPro" id="IPR013758">
    <property type="entry name" value="Topo_IIA_A/C_ab"/>
</dbReference>
<comment type="similarity">
    <text evidence="2 9">Belongs to the type II topoisomerase GyrA/ParC subunit family.</text>
</comment>
<dbReference type="SUPFAM" id="SSF56719">
    <property type="entry name" value="Type II DNA topoisomerase"/>
    <property type="match status" value="1"/>
</dbReference>
<name>A0A1G2FZS9_9BACT</name>
<dbReference type="InterPro" id="IPR035516">
    <property type="entry name" value="Gyrase/topoIV_suA_C"/>
</dbReference>